<dbReference type="RefSeq" id="WP_369726292.1">
    <property type="nucleotide sequence ID" value="NZ_CP165734.1"/>
</dbReference>
<evidence type="ECO:0000259" key="1">
    <source>
        <dbReference type="Pfam" id="PF00557"/>
    </source>
</evidence>
<feature type="domain" description="Creatinase N-terminal" evidence="2">
    <location>
        <begin position="6"/>
        <end position="102"/>
    </location>
</feature>
<dbReference type="Pfam" id="PF00557">
    <property type="entry name" value="Peptidase_M24"/>
    <property type="match status" value="1"/>
</dbReference>
<evidence type="ECO:0000313" key="3">
    <source>
        <dbReference type="EMBL" id="XDV60950.1"/>
    </source>
</evidence>
<dbReference type="Pfam" id="PF01321">
    <property type="entry name" value="Creatinase_N"/>
    <property type="match status" value="1"/>
</dbReference>
<feature type="domain" description="Peptidase M24" evidence="1">
    <location>
        <begin position="110"/>
        <end position="314"/>
    </location>
</feature>
<proteinExistence type="predicted"/>
<sequence>MITCQNEEPTFILRKMDAPAAIHQSFLSRDSIISYPESLIGTPGKDGYDGVIDHVHKLGLANRSVGLEIGDLTVYTVEKFKARLPAATIVDCTKAVAWIRGVKSELEIAIMREAAAIADAGIMRAAEVIRAGVREADAMAEISATLARGANGKVGTDIAGNFFCSSPRTGTSHIRWSEDNIRDGSQINLELGGVRHAYVSAMSRTFSVGAPSDQLRRINDAQLAGMEEALASVRPGVPCRDVANAFYRTIEKYGYKKESRCGYAIGIDWTEPTASFARGDETLLKTNMTFHLMLGNWIEEDFGYVVSDTIRVTETGVDVLTLAPRKLFELS</sequence>
<evidence type="ECO:0000259" key="2">
    <source>
        <dbReference type="Pfam" id="PF01321"/>
    </source>
</evidence>
<dbReference type="Gene3D" id="3.40.350.10">
    <property type="entry name" value="Creatinase/prolidase N-terminal domain"/>
    <property type="match status" value="1"/>
</dbReference>
<reference evidence="3" key="1">
    <citation type="submission" date="2024-08" db="EMBL/GenBank/DDBJ databases">
        <authorList>
            <person name="Chaddad Z."/>
            <person name="Lamrabet M."/>
            <person name="Bouhnik O."/>
            <person name="Alami S."/>
            <person name="Wipf D."/>
            <person name="Courty P.E."/>
            <person name="Missbah El Idrissi M."/>
        </authorList>
    </citation>
    <scope>NUCLEOTIDE SEQUENCE</scope>
    <source>
        <strain evidence="3">LLZ17</strain>
    </source>
</reference>
<dbReference type="PANTHER" id="PTHR46112">
    <property type="entry name" value="AMINOPEPTIDASE"/>
    <property type="match status" value="1"/>
</dbReference>
<dbReference type="InterPro" id="IPR029149">
    <property type="entry name" value="Creatin/AminoP/Spt16_N"/>
</dbReference>
<dbReference type="PANTHER" id="PTHR46112:SF2">
    <property type="entry name" value="XAA-PRO AMINOPEPTIDASE P-RELATED"/>
    <property type="match status" value="1"/>
</dbReference>
<name>A0AB39XSP8_9BRAD</name>
<accession>A0AB39XSP8</accession>
<dbReference type="CDD" id="cd01066">
    <property type="entry name" value="APP_MetAP"/>
    <property type="match status" value="1"/>
</dbReference>
<protein>
    <submittedName>
        <fullName evidence="3">M24 family metallopeptidase</fullName>
    </submittedName>
</protein>
<dbReference type="EMBL" id="CP165734">
    <property type="protein sequence ID" value="XDV60950.1"/>
    <property type="molecule type" value="Genomic_DNA"/>
</dbReference>
<gene>
    <name evidence="3" type="ORF">AB8Z38_17765</name>
</gene>
<dbReference type="SUPFAM" id="SSF53092">
    <property type="entry name" value="Creatinase/prolidase N-terminal domain"/>
    <property type="match status" value="1"/>
</dbReference>
<dbReference type="InterPro" id="IPR036005">
    <property type="entry name" value="Creatinase/aminopeptidase-like"/>
</dbReference>
<dbReference type="InterPro" id="IPR000994">
    <property type="entry name" value="Pept_M24"/>
</dbReference>
<organism evidence="3">
    <name type="scientific">Bradyrhizobium sp. LLZ17</name>
    <dbReference type="NCBI Taxonomy" id="3239388"/>
    <lineage>
        <taxon>Bacteria</taxon>
        <taxon>Pseudomonadati</taxon>
        <taxon>Pseudomonadota</taxon>
        <taxon>Alphaproteobacteria</taxon>
        <taxon>Hyphomicrobiales</taxon>
        <taxon>Nitrobacteraceae</taxon>
        <taxon>Bradyrhizobium</taxon>
    </lineage>
</organism>
<dbReference type="AlphaFoldDB" id="A0AB39XSP8"/>
<dbReference type="InterPro" id="IPR000587">
    <property type="entry name" value="Creatinase_N"/>
</dbReference>
<dbReference type="InterPro" id="IPR050659">
    <property type="entry name" value="Peptidase_M24B"/>
</dbReference>
<dbReference type="SUPFAM" id="SSF55920">
    <property type="entry name" value="Creatinase/aminopeptidase"/>
    <property type="match status" value="1"/>
</dbReference>
<dbReference type="Gene3D" id="3.90.230.10">
    <property type="entry name" value="Creatinase/methionine aminopeptidase superfamily"/>
    <property type="match status" value="1"/>
</dbReference>